<feature type="chain" id="PRO_5019540046" description="WAP domain-containing protein" evidence="1">
    <location>
        <begin position="28"/>
        <end position="169"/>
    </location>
</feature>
<dbReference type="OrthoDB" id="4473401at2759"/>
<reference evidence="3 4" key="1">
    <citation type="journal article" date="2018" name="Nat. Ecol. Evol.">
        <title>Shark genomes provide insights into elasmobranch evolution and the origin of vertebrates.</title>
        <authorList>
            <person name="Hara Y"/>
            <person name="Yamaguchi K"/>
            <person name="Onimaru K"/>
            <person name="Kadota M"/>
            <person name="Koyanagi M"/>
            <person name="Keeley SD"/>
            <person name="Tatsumi K"/>
            <person name="Tanaka K"/>
            <person name="Motone F"/>
            <person name="Kageyama Y"/>
            <person name="Nozu R"/>
            <person name="Adachi N"/>
            <person name="Nishimura O"/>
            <person name="Nakagawa R"/>
            <person name="Tanegashima C"/>
            <person name="Kiyatake I"/>
            <person name="Matsumoto R"/>
            <person name="Murakumo K"/>
            <person name="Nishida K"/>
            <person name="Terakita A"/>
            <person name="Kuratani S"/>
            <person name="Sato K"/>
            <person name="Hyodo S Kuraku.S."/>
        </authorList>
    </citation>
    <scope>NUCLEOTIDE SEQUENCE [LARGE SCALE GENOMIC DNA]</scope>
</reference>
<dbReference type="GO" id="GO:0004867">
    <property type="term" value="F:serine-type endopeptidase inhibitor activity"/>
    <property type="evidence" value="ECO:0007669"/>
    <property type="project" value="TreeGrafter"/>
</dbReference>
<accession>A0A401RHW3</accession>
<dbReference type="GO" id="GO:0019731">
    <property type="term" value="P:antibacterial humoral response"/>
    <property type="evidence" value="ECO:0007669"/>
    <property type="project" value="TreeGrafter"/>
</dbReference>
<proteinExistence type="predicted"/>
<dbReference type="Pfam" id="PF00095">
    <property type="entry name" value="WAP"/>
    <property type="match status" value="3"/>
</dbReference>
<dbReference type="EMBL" id="BEZZ01004214">
    <property type="protein sequence ID" value="GCC17727.1"/>
    <property type="molecule type" value="Genomic_DNA"/>
</dbReference>
<sequence>MGTQSPHRFILVLTLSTLFLWLESTSAKGHNSTVIKFGKCPRRLVVAVTKRGCRCDADCPGPDKCCVFDCGAVCVPPAFRKPGICPRRHGGVGVCAEYCTDDSDCPGDEKCCSNGCGHSCTAAQKVKPGRCTLPRGTKMCAEFCQHDGDCPAEQKCCKTTCGHACSEPC</sequence>
<feature type="domain" description="WAP" evidence="2">
    <location>
        <begin position="125"/>
        <end position="169"/>
    </location>
</feature>
<organism evidence="3 4">
    <name type="scientific">Chiloscyllium punctatum</name>
    <name type="common">Brownbanded bambooshark</name>
    <name type="synonym">Hemiscyllium punctatum</name>
    <dbReference type="NCBI Taxonomy" id="137246"/>
    <lineage>
        <taxon>Eukaryota</taxon>
        <taxon>Metazoa</taxon>
        <taxon>Chordata</taxon>
        <taxon>Craniata</taxon>
        <taxon>Vertebrata</taxon>
        <taxon>Chondrichthyes</taxon>
        <taxon>Elasmobranchii</taxon>
        <taxon>Galeomorphii</taxon>
        <taxon>Galeoidea</taxon>
        <taxon>Orectolobiformes</taxon>
        <taxon>Hemiscylliidae</taxon>
        <taxon>Chiloscyllium</taxon>
    </lineage>
</organism>
<feature type="domain" description="WAP" evidence="2">
    <location>
        <begin position="78"/>
        <end position="124"/>
    </location>
</feature>
<dbReference type="OMA" id="GFCPHKP"/>
<feature type="signal peptide" evidence="1">
    <location>
        <begin position="1"/>
        <end position="27"/>
    </location>
</feature>
<keyword evidence="1" id="KW-0732">Signal</keyword>
<dbReference type="AlphaFoldDB" id="A0A401RHW3"/>
<dbReference type="Gene3D" id="4.10.75.10">
    <property type="entry name" value="Elafin-like"/>
    <property type="match status" value="3"/>
</dbReference>
<protein>
    <recommendedName>
        <fullName evidence="2">WAP domain-containing protein</fullName>
    </recommendedName>
</protein>
<dbReference type="InterPro" id="IPR008197">
    <property type="entry name" value="WAP_dom"/>
</dbReference>
<evidence type="ECO:0000313" key="3">
    <source>
        <dbReference type="EMBL" id="GCC17727.1"/>
    </source>
</evidence>
<name>A0A401RHW3_CHIPU</name>
<dbReference type="GO" id="GO:0045087">
    <property type="term" value="P:innate immune response"/>
    <property type="evidence" value="ECO:0007669"/>
    <property type="project" value="TreeGrafter"/>
</dbReference>
<dbReference type="PROSITE" id="PS51390">
    <property type="entry name" value="WAP"/>
    <property type="match status" value="3"/>
</dbReference>
<dbReference type="Proteomes" id="UP000287033">
    <property type="component" value="Unassembled WGS sequence"/>
</dbReference>
<keyword evidence="4" id="KW-1185">Reference proteome</keyword>
<evidence type="ECO:0000259" key="2">
    <source>
        <dbReference type="PROSITE" id="PS51390"/>
    </source>
</evidence>
<comment type="caution">
    <text evidence="3">The sequence shown here is derived from an EMBL/GenBank/DDBJ whole genome shotgun (WGS) entry which is preliminary data.</text>
</comment>
<gene>
    <name evidence="3" type="ORF">chiPu_0021572</name>
</gene>
<dbReference type="STRING" id="137246.A0A401RHW3"/>
<dbReference type="GO" id="GO:0005615">
    <property type="term" value="C:extracellular space"/>
    <property type="evidence" value="ECO:0007669"/>
    <property type="project" value="TreeGrafter"/>
</dbReference>
<dbReference type="PANTHER" id="PTHR19441:SF95">
    <property type="entry name" value="PERLWAPIN ISOFORM X1"/>
    <property type="match status" value="1"/>
</dbReference>
<dbReference type="SMART" id="SM00217">
    <property type="entry name" value="WAP"/>
    <property type="match status" value="3"/>
</dbReference>
<dbReference type="InterPro" id="IPR050514">
    <property type="entry name" value="WAP_four-disulfide_core"/>
</dbReference>
<dbReference type="InterPro" id="IPR036645">
    <property type="entry name" value="Elafin-like_sf"/>
</dbReference>
<feature type="domain" description="WAP" evidence="2">
    <location>
        <begin position="33"/>
        <end position="77"/>
    </location>
</feature>
<dbReference type="PRINTS" id="PR00003">
    <property type="entry name" value="4DISULPHCORE"/>
</dbReference>
<evidence type="ECO:0000256" key="1">
    <source>
        <dbReference type="SAM" id="SignalP"/>
    </source>
</evidence>
<dbReference type="PANTHER" id="PTHR19441">
    <property type="entry name" value="WHEY ACDIC PROTEIN WAP"/>
    <property type="match status" value="1"/>
</dbReference>
<dbReference type="SUPFAM" id="SSF57256">
    <property type="entry name" value="Elafin-like"/>
    <property type="match status" value="3"/>
</dbReference>
<evidence type="ECO:0000313" key="4">
    <source>
        <dbReference type="Proteomes" id="UP000287033"/>
    </source>
</evidence>